<feature type="compositionally biased region" description="Low complexity" evidence="1">
    <location>
        <begin position="635"/>
        <end position="650"/>
    </location>
</feature>
<feature type="region of interest" description="Disordered" evidence="1">
    <location>
        <begin position="1"/>
        <end position="44"/>
    </location>
</feature>
<feature type="region of interest" description="Disordered" evidence="1">
    <location>
        <begin position="299"/>
        <end position="554"/>
    </location>
</feature>
<protein>
    <recommendedName>
        <fullName evidence="2">SEC7 domain-containing protein</fullName>
    </recommendedName>
</protein>
<feature type="compositionally biased region" description="Low complexity" evidence="1">
    <location>
        <begin position="492"/>
        <end position="512"/>
    </location>
</feature>
<evidence type="ECO:0000256" key="1">
    <source>
        <dbReference type="SAM" id="MobiDB-lite"/>
    </source>
</evidence>
<dbReference type="GO" id="GO:0032012">
    <property type="term" value="P:regulation of ARF protein signal transduction"/>
    <property type="evidence" value="ECO:0007669"/>
    <property type="project" value="InterPro"/>
</dbReference>
<feature type="compositionally biased region" description="Basic residues" evidence="1">
    <location>
        <begin position="462"/>
        <end position="471"/>
    </location>
</feature>
<feature type="compositionally biased region" description="Polar residues" evidence="1">
    <location>
        <begin position="1455"/>
        <end position="1482"/>
    </location>
</feature>
<feature type="region of interest" description="Disordered" evidence="1">
    <location>
        <begin position="785"/>
        <end position="806"/>
    </location>
</feature>
<dbReference type="Gene3D" id="1.10.1000.11">
    <property type="entry name" value="Arf Nucleotide-binding Site Opener,domain 2"/>
    <property type="match status" value="1"/>
</dbReference>
<evidence type="ECO:0000313" key="4">
    <source>
        <dbReference type="Proteomes" id="UP001153365"/>
    </source>
</evidence>
<feature type="region of interest" description="Disordered" evidence="1">
    <location>
        <begin position="1445"/>
        <end position="1482"/>
    </location>
</feature>
<feature type="region of interest" description="Disordered" evidence="1">
    <location>
        <begin position="75"/>
        <end position="153"/>
    </location>
</feature>
<dbReference type="Proteomes" id="UP001153365">
    <property type="component" value="Unassembled WGS sequence"/>
</dbReference>
<dbReference type="InterPro" id="IPR023394">
    <property type="entry name" value="Sec7_C_sf"/>
</dbReference>
<evidence type="ECO:0000313" key="3">
    <source>
        <dbReference type="EMBL" id="CAH7666739.1"/>
    </source>
</evidence>
<dbReference type="SUPFAM" id="SSF50729">
    <property type="entry name" value="PH domain-like"/>
    <property type="match status" value="1"/>
</dbReference>
<dbReference type="Pfam" id="PF01369">
    <property type="entry name" value="Sec7"/>
    <property type="match status" value="1"/>
</dbReference>
<keyword evidence="4" id="KW-1185">Reference proteome</keyword>
<comment type="caution">
    <text evidence="3">The sequence shown here is derived from an EMBL/GenBank/DDBJ whole genome shotgun (WGS) entry which is preliminary data.</text>
</comment>
<proteinExistence type="predicted"/>
<feature type="compositionally biased region" description="Polar residues" evidence="1">
    <location>
        <begin position="683"/>
        <end position="692"/>
    </location>
</feature>
<feature type="compositionally biased region" description="Polar residues" evidence="1">
    <location>
        <begin position="372"/>
        <end position="382"/>
    </location>
</feature>
<name>A0AAV0AGW0_PHAPC</name>
<dbReference type="GO" id="GO:0005085">
    <property type="term" value="F:guanyl-nucleotide exchange factor activity"/>
    <property type="evidence" value="ECO:0007669"/>
    <property type="project" value="InterPro"/>
</dbReference>
<dbReference type="InterPro" id="IPR011993">
    <property type="entry name" value="PH-like_dom_sf"/>
</dbReference>
<feature type="compositionally biased region" description="Low complexity" evidence="1">
    <location>
        <begin position="136"/>
        <end position="151"/>
    </location>
</feature>
<feature type="compositionally biased region" description="Low complexity" evidence="1">
    <location>
        <begin position="308"/>
        <end position="322"/>
    </location>
</feature>
<sequence length="1609" mass="175689">MLDRTRLRPTPSRVRAPSPLDRSNYQHLFNPRQTNSPNNLKPSSIRSIIQNQPSTTTTAPQPPVLHKNLSPANYLTSIIPTPPHPTTTNNTLGSLPSVSVLGTDPSPVLPPASVSVRGGSSGRVQNFTSADETDVSQSSQSPSRPPRNSSSCQTEALIDTSHGQETALIVNTSSDQDKVQPWQSQLLPHIGQISQSDPCTLERANSAAARLDSLARLNGIKPRPSLQSSTSDTCLPPFLMAKHIEETERKAALINLANDLNLYPFANHTGLGFGVGPNGRGVPRLSALQRKALEKMALNRNQSTDVVSHTTSLSRSHTTTCTESSQQPYNPKLTHSSSDSHQRQEARSNLIRKLSSRGNLGSRLRNPPAATLPTSNQDHQPSLPSPPLPGADSQLQFMRPHNTLEREMNSPERALPTLDGAPRRLNSSRSLRSRRSTSDKDITHSQKSLTPVVESNSNTKVLSHKVSAHRHTSSDSQSVNLERRTSQGLRYSGLSISRSRPTSSTRLSASISRSRRSTSENLASSSTVNSIYSSSHLTEVAPSPKKHQTDSDLKSDAALTEKLAGIKRTNSGVSSRIYSRASVSSRIDKSLASGRNSSLISRESLVKKPRGNSPKALREIKAETSTSQKDELDFSISVSEPVSSSGNESSYQERVSRALDEISRGSDASVPSNASADWPSMPNKLSTHTPSQSVLNRAANSAIEEIAEGESISAQFSSSSHPVGTHMPVASAADLARYNDSKLAPFPALFSRTSPPSSPERSKSPIGSTAKVIKDRSHGILSNASNFFHGGNRNRSGGLSNGPGPGGVKLFTKGAETSKLMHQSMNIRSTGEDLEEVADSVGTHLNKEHFERKEGPIDDSILSRTSSTTGSIQSSAIKASSVARQNQILGRLGPFLKPSNEPGRIGRRHSLLNDPPRKLWWHSPVLQVVNPTSVKDRYIFLFNDLLVITKPIIEFEIRGEGKAPKLPITLGSHYFLTKNVVKVQDLRFANLISDGMASNHQSHERGGSVEFGGGIKLTGQTSFTVDFAKNAEMAIQRLIANHGIKDDSSSIGKLLISTPDLDSRQLGDYLSRPEHGGVLKNYLDRLKFSQLKIDDGLRLLLLSLRLPNETEAIERVLIAFGAAWSAANERVGVTPSLAARMALGMIILSEELHHSLHDSMKTVASCIGYPNGIKSEIDFIDSFKNRRNYVPLGNEEDGSMLARNEAVGMSLIIGEVQLDALLKKLYLSVRRDRLIQARATAEETDTIEISVGGDHSDGAKLGKVLPSRLIYQVESDLVTLTLPEPDPHFGIKLFSTGVRFEPAFLSFSESRSCSFRIKGKTIGISQISFIKIGSRAAAYVGLPLISSILVERAFMKDTVQVTFMNHFQASRKYLFSFDGSSSKKEFISLISKAQKSEAEKDDKKARSGPQAVGRVASLQVLRDTLIPNDDLMAFHANPYRYTTIELKPKSKLPPESSTSSKQNNSDLKTETPGASQRVRSNSLSETYIYTTGSREKELQDAIIQRRQAAQLSYLKKKQQKILQERMRKNLEGGKQGLNPYSNSSSNGEVKLEVESVDLIYKKYWRNGEKLVRECEQNSLLPLVLGFLSMGIEQKGGLNANGHYVGLKNR</sequence>
<dbReference type="InterPro" id="IPR000904">
    <property type="entry name" value="Sec7_dom"/>
</dbReference>
<organism evidence="3 4">
    <name type="scientific">Phakopsora pachyrhizi</name>
    <name type="common">Asian soybean rust disease fungus</name>
    <dbReference type="NCBI Taxonomy" id="170000"/>
    <lineage>
        <taxon>Eukaryota</taxon>
        <taxon>Fungi</taxon>
        <taxon>Dikarya</taxon>
        <taxon>Basidiomycota</taxon>
        <taxon>Pucciniomycotina</taxon>
        <taxon>Pucciniomycetes</taxon>
        <taxon>Pucciniales</taxon>
        <taxon>Phakopsoraceae</taxon>
        <taxon>Phakopsora</taxon>
    </lineage>
</organism>
<dbReference type="InterPro" id="IPR035999">
    <property type="entry name" value="Sec7_dom_sf"/>
</dbReference>
<dbReference type="SUPFAM" id="SSF48425">
    <property type="entry name" value="Sec7 domain"/>
    <property type="match status" value="1"/>
</dbReference>
<feature type="compositionally biased region" description="Low complexity" evidence="1">
    <location>
        <begin position="524"/>
        <end position="535"/>
    </location>
</feature>
<feature type="compositionally biased region" description="Polar residues" evidence="1">
    <location>
        <begin position="323"/>
        <end position="337"/>
    </location>
</feature>
<feature type="compositionally biased region" description="Polar residues" evidence="1">
    <location>
        <begin position="445"/>
        <end position="461"/>
    </location>
</feature>
<feature type="compositionally biased region" description="Basic and acidic residues" evidence="1">
    <location>
        <begin position="654"/>
        <end position="664"/>
    </location>
</feature>
<reference evidence="3" key="1">
    <citation type="submission" date="2022-06" db="EMBL/GenBank/DDBJ databases">
        <authorList>
            <consortium name="SYNGENTA / RWTH Aachen University"/>
        </authorList>
    </citation>
    <scope>NUCLEOTIDE SEQUENCE</scope>
</reference>
<feature type="region of interest" description="Disordered" evidence="1">
    <location>
        <begin position="602"/>
        <end position="692"/>
    </location>
</feature>
<feature type="region of interest" description="Disordered" evidence="1">
    <location>
        <begin position="749"/>
        <end position="768"/>
    </location>
</feature>
<dbReference type="SMART" id="SM00222">
    <property type="entry name" value="Sec7"/>
    <property type="match status" value="1"/>
</dbReference>
<dbReference type="PROSITE" id="PS50190">
    <property type="entry name" value="SEC7"/>
    <property type="match status" value="1"/>
</dbReference>
<gene>
    <name evidence="3" type="ORF">PPACK8108_LOCUS1091</name>
</gene>
<feature type="compositionally biased region" description="Polar residues" evidence="1">
    <location>
        <begin position="21"/>
        <end position="44"/>
    </location>
</feature>
<dbReference type="Gene3D" id="2.30.29.30">
    <property type="entry name" value="Pleckstrin-homology domain (PH domain)/Phosphotyrosine-binding domain (PTB)"/>
    <property type="match status" value="1"/>
</dbReference>
<feature type="domain" description="SEC7" evidence="2">
    <location>
        <begin position="1014"/>
        <end position="1232"/>
    </location>
</feature>
<feature type="compositionally biased region" description="Basic and acidic residues" evidence="1">
    <location>
        <begin position="616"/>
        <end position="632"/>
    </location>
</feature>
<accession>A0AAV0AGW0</accession>
<feature type="compositionally biased region" description="Low complexity" evidence="1">
    <location>
        <begin position="111"/>
        <end position="124"/>
    </location>
</feature>
<evidence type="ECO:0000259" key="2">
    <source>
        <dbReference type="PROSITE" id="PS50190"/>
    </source>
</evidence>
<dbReference type="EMBL" id="CALTRL010000147">
    <property type="protein sequence ID" value="CAH7666739.1"/>
    <property type="molecule type" value="Genomic_DNA"/>
</dbReference>
<dbReference type="Gene3D" id="1.10.220.20">
    <property type="match status" value="1"/>
</dbReference>